<feature type="transmembrane region" description="Helical" evidence="7">
    <location>
        <begin position="84"/>
        <end position="110"/>
    </location>
</feature>
<organism evidence="9 10">
    <name type="scientific">[Bacteroides] pectinophilus ATCC 43243</name>
    <dbReference type="NCBI Taxonomy" id="483218"/>
    <lineage>
        <taxon>Bacteria</taxon>
        <taxon>Bacillati</taxon>
        <taxon>Bacillota</taxon>
        <taxon>Clostridia</taxon>
        <taxon>Eubacteriales</taxon>
    </lineage>
</organism>
<keyword evidence="3" id="KW-1003">Cell membrane</keyword>
<feature type="domain" description="ABC transmembrane type-1" evidence="8">
    <location>
        <begin position="80"/>
        <end position="269"/>
    </location>
</feature>
<feature type="transmembrane region" description="Helical" evidence="7">
    <location>
        <begin position="20"/>
        <end position="40"/>
    </location>
</feature>
<sequence length="278" mass="29853">MKTDNAAKGRIKIIRMNGYLTAGLIITGVFVLLGIIGMFWTPYSTTAMSASEKFAAPSLAHLMGTDNFGRDILSRVMKGLGTTVMTGVLVILVSGTAGLVIGALTGYFGGIVDEVIMRINDALNSFPSILMALVVVSILGTGSRNVIIALSIVFIPSFVRVVRSEYMRCRNADYITNARLMGVGRIRIMFVHILPNIMSTFLVAVTVGFNNAILAESGLSYLGIGVQPPDASLGKMLSDAQGYLFTAPWYAVFPGLTIVLFVLGFSLIGEGIQRNNRR</sequence>
<feature type="transmembrane region" description="Helical" evidence="7">
    <location>
        <begin position="146"/>
        <end position="162"/>
    </location>
</feature>
<evidence type="ECO:0000256" key="7">
    <source>
        <dbReference type="RuleBase" id="RU363032"/>
    </source>
</evidence>
<evidence type="ECO:0000256" key="1">
    <source>
        <dbReference type="ARBA" id="ARBA00004651"/>
    </source>
</evidence>
<dbReference type="CDD" id="cd06261">
    <property type="entry name" value="TM_PBP2"/>
    <property type="match status" value="1"/>
</dbReference>
<feature type="transmembrane region" description="Helical" evidence="7">
    <location>
        <begin position="122"/>
        <end position="140"/>
    </location>
</feature>
<dbReference type="GO" id="GO:0055085">
    <property type="term" value="P:transmembrane transport"/>
    <property type="evidence" value="ECO:0007669"/>
    <property type="project" value="InterPro"/>
</dbReference>
<dbReference type="eggNOG" id="COG1173">
    <property type="taxonomic scope" value="Bacteria"/>
</dbReference>
<dbReference type="SUPFAM" id="SSF161098">
    <property type="entry name" value="MetI-like"/>
    <property type="match status" value="1"/>
</dbReference>
<dbReference type="PANTHER" id="PTHR43386:SF1">
    <property type="entry name" value="D,D-DIPEPTIDE TRANSPORT SYSTEM PERMEASE PROTEIN DDPC-RELATED"/>
    <property type="match status" value="1"/>
</dbReference>
<evidence type="ECO:0000256" key="3">
    <source>
        <dbReference type="ARBA" id="ARBA00022475"/>
    </source>
</evidence>
<dbReference type="GO" id="GO:0005886">
    <property type="term" value="C:plasma membrane"/>
    <property type="evidence" value="ECO:0007669"/>
    <property type="project" value="UniProtKB-SubCell"/>
</dbReference>
<evidence type="ECO:0000313" key="9">
    <source>
        <dbReference type="EMBL" id="EEC56302.1"/>
    </source>
</evidence>
<dbReference type="InterPro" id="IPR000515">
    <property type="entry name" value="MetI-like"/>
</dbReference>
<evidence type="ECO:0000259" key="8">
    <source>
        <dbReference type="PROSITE" id="PS50928"/>
    </source>
</evidence>
<dbReference type="AlphaFoldDB" id="B7AVR1"/>
<protein>
    <recommendedName>
        <fullName evidence="8">ABC transmembrane type-1 domain-containing protein</fullName>
    </recommendedName>
</protein>
<evidence type="ECO:0000256" key="5">
    <source>
        <dbReference type="ARBA" id="ARBA00022989"/>
    </source>
</evidence>
<dbReference type="InterPro" id="IPR050366">
    <property type="entry name" value="BP-dependent_transpt_permease"/>
</dbReference>
<dbReference type="Pfam" id="PF00528">
    <property type="entry name" value="BPD_transp_1"/>
    <property type="match status" value="1"/>
</dbReference>
<keyword evidence="2 7" id="KW-0813">Transport</keyword>
<dbReference type="STRING" id="483218.BACPEC_02809"/>
<keyword evidence="6 7" id="KW-0472">Membrane</keyword>
<dbReference type="EMBL" id="ABVQ01000037">
    <property type="protein sequence ID" value="EEC56302.1"/>
    <property type="molecule type" value="Genomic_DNA"/>
</dbReference>
<dbReference type="Proteomes" id="UP000003136">
    <property type="component" value="Unassembled WGS sequence"/>
</dbReference>
<reference evidence="9 10" key="1">
    <citation type="submission" date="2008-11" db="EMBL/GenBank/DDBJ databases">
        <title>Draft genome sequence of Bacteroides pectinophilus (ATCC 43243).</title>
        <authorList>
            <person name="Sudarsanam P."/>
            <person name="Ley R."/>
            <person name="Guruge J."/>
            <person name="Turnbaugh P.J."/>
            <person name="Mahowald M."/>
            <person name="Liep D."/>
            <person name="Gordon J."/>
        </authorList>
    </citation>
    <scope>NUCLEOTIDE SEQUENCE [LARGE SCALE GENOMIC DNA]</scope>
    <source>
        <strain evidence="9 10">ATCC 43243</strain>
    </source>
</reference>
<accession>B7AVR1</accession>
<comment type="similarity">
    <text evidence="7">Belongs to the binding-protein-dependent transport system permease family.</text>
</comment>
<name>B7AVR1_9FIRM</name>
<keyword evidence="5 7" id="KW-1133">Transmembrane helix</keyword>
<comment type="subcellular location">
    <subcellularLocation>
        <location evidence="1 7">Cell membrane</location>
        <topology evidence="1 7">Multi-pass membrane protein</topology>
    </subcellularLocation>
</comment>
<dbReference type="HOGENOM" id="CLU_028518_1_1_9"/>
<dbReference type="Gene3D" id="1.10.3720.10">
    <property type="entry name" value="MetI-like"/>
    <property type="match status" value="1"/>
</dbReference>
<evidence type="ECO:0000256" key="6">
    <source>
        <dbReference type="ARBA" id="ARBA00023136"/>
    </source>
</evidence>
<dbReference type="PROSITE" id="PS50928">
    <property type="entry name" value="ABC_TM1"/>
    <property type="match status" value="1"/>
</dbReference>
<dbReference type="PANTHER" id="PTHR43386">
    <property type="entry name" value="OLIGOPEPTIDE TRANSPORT SYSTEM PERMEASE PROTEIN APPC"/>
    <property type="match status" value="1"/>
</dbReference>
<keyword evidence="10" id="KW-1185">Reference proteome</keyword>
<keyword evidence="4 7" id="KW-0812">Transmembrane</keyword>
<reference evidence="9 10" key="2">
    <citation type="submission" date="2008-11" db="EMBL/GenBank/DDBJ databases">
        <authorList>
            <person name="Fulton L."/>
            <person name="Clifton S."/>
            <person name="Fulton B."/>
            <person name="Xu J."/>
            <person name="Minx P."/>
            <person name="Pepin K.H."/>
            <person name="Johnson M."/>
            <person name="Bhonagiri V."/>
            <person name="Nash W.E."/>
            <person name="Mardis E.R."/>
            <person name="Wilson R.K."/>
        </authorList>
    </citation>
    <scope>NUCLEOTIDE SEQUENCE [LARGE SCALE GENOMIC DNA]</scope>
    <source>
        <strain evidence="9 10">ATCC 43243</strain>
    </source>
</reference>
<evidence type="ECO:0000256" key="4">
    <source>
        <dbReference type="ARBA" id="ARBA00022692"/>
    </source>
</evidence>
<evidence type="ECO:0000313" key="10">
    <source>
        <dbReference type="Proteomes" id="UP000003136"/>
    </source>
</evidence>
<feature type="transmembrane region" description="Helical" evidence="7">
    <location>
        <begin position="188"/>
        <end position="209"/>
    </location>
</feature>
<gene>
    <name evidence="9" type="ORF">BACPEC_02809</name>
</gene>
<evidence type="ECO:0000256" key="2">
    <source>
        <dbReference type="ARBA" id="ARBA00022448"/>
    </source>
</evidence>
<feature type="transmembrane region" description="Helical" evidence="7">
    <location>
        <begin position="247"/>
        <end position="268"/>
    </location>
</feature>
<dbReference type="InterPro" id="IPR035906">
    <property type="entry name" value="MetI-like_sf"/>
</dbReference>
<proteinExistence type="inferred from homology"/>